<organism evidence="2 3">
    <name type="scientific">Ascobolus immersus RN42</name>
    <dbReference type="NCBI Taxonomy" id="1160509"/>
    <lineage>
        <taxon>Eukaryota</taxon>
        <taxon>Fungi</taxon>
        <taxon>Dikarya</taxon>
        <taxon>Ascomycota</taxon>
        <taxon>Pezizomycotina</taxon>
        <taxon>Pezizomycetes</taxon>
        <taxon>Pezizales</taxon>
        <taxon>Ascobolaceae</taxon>
        <taxon>Ascobolus</taxon>
    </lineage>
</organism>
<keyword evidence="3" id="KW-1185">Reference proteome</keyword>
<evidence type="ECO:0000313" key="3">
    <source>
        <dbReference type="Proteomes" id="UP000275078"/>
    </source>
</evidence>
<accession>A0A3N4HX97</accession>
<protein>
    <submittedName>
        <fullName evidence="2">Uncharacterized protein</fullName>
    </submittedName>
</protein>
<proteinExistence type="predicted"/>
<dbReference type="AlphaFoldDB" id="A0A3N4HX97"/>
<evidence type="ECO:0000313" key="2">
    <source>
        <dbReference type="EMBL" id="RPA77726.1"/>
    </source>
</evidence>
<evidence type="ECO:0000256" key="1">
    <source>
        <dbReference type="SAM" id="MobiDB-lite"/>
    </source>
</evidence>
<reference evidence="2 3" key="1">
    <citation type="journal article" date="2018" name="Nat. Ecol. Evol.">
        <title>Pezizomycetes genomes reveal the molecular basis of ectomycorrhizal truffle lifestyle.</title>
        <authorList>
            <person name="Murat C."/>
            <person name="Payen T."/>
            <person name="Noel B."/>
            <person name="Kuo A."/>
            <person name="Morin E."/>
            <person name="Chen J."/>
            <person name="Kohler A."/>
            <person name="Krizsan K."/>
            <person name="Balestrini R."/>
            <person name="Da Silva C."/>
            <person name="Montanini B."/>
            <person name="Hainaut M."/>
            <person name="Levati E."/>
            <person name="Barry K.W."/>
            <person name="Belfiori B."/>
            <person name="Cichocki N."/>
            <person name="Clum A."/>
            <person name="Dockter R.B."/>
            <person name="Fauchery L."/>
            <person name="Guy J."/>
            <person name="Iotti M."/>
            <person name="Le Tacon F."/>
            <person name="Lindquist E.A."/>
            <person name="Lipzen A."/>
            <person name="Malagnac F."/>
            <person name="Mello A."/>
            <person name="Molinier V."/>
            <person name="Miyauchi S."/>
            <person name="Poulain J."/>
            <person name="Riccioni C."/>
            <person name="Rubini A."/>
            <person name="Sitrit Y."/>
            <person name="Splivallo R."/>
            <person name="Traeger S."/>
            <person name="Wang M."/>
            <person name="Zifcakova L."/>
            <person name="Wipf D."/>
            <person name="Zambonelli A."/>
            <person name="Paolocci F."/>
            <person name="Nowrousian M."/>
            <person name="Ottonello S."/>
            <person name="Baldrian P."/>
            <person name="Spatafora J.W."/>
            <person name="Henrissat B."/>
            <person name="Nagy L.G."/>
            <person name="Aury J.M."/>
            <person name="Wincker P."/>
            <person name="Grigoriev I.V."/>
            <person name="Bonfante P."/>
            <person name="Martin F.M."/>
        </authorList>
    </citation>
    <scope>NUCLEOTIDE SEQUENCE [LARGE SCALE GENOMIC DNA]</scope>
    <source>
        <strain evidence="2 3">RN42</strain>
    </source>
</reference>
<dbReference type="Proteomes" id="UP000275078">
    <property type="component" value="Unassembled WGS sequence"/>
</dbReference>
<gene>
    <name evidence="2" type="ORF">BJ508DRAFT_364247</name>
</gene>
<sequence>MKAGIIRNQEETVRVLYLLAQEIRSFSSSLKASQKSVRLDGRHLADLRRAIVEANTKETLDLFAGIDFGLEENWEWALGIIGNRHSPHLLIPFLQQRNLNPLDYHAPHRRQSSLFIAIFDELLRDQRPEEQLFKALDGILSENWRTRNLTAFLIGVMRDRLSSDIVDNLKIRSITPDMVHEIITALFDPESSDYNETPLCRTLKYNKTKTIRILDALVSILELASPDPKLRYVRNTFRPVPSHGRFPYDENPQSVFWLLRNWNTLDPDQHGLEFSQGVKARPSMRHRLLRLLLEKSSQPYLLASAGGWITPVDEDKQRLSKIPVDNPLVFVLPALPEIYDQPEKNQQITPVGKTEQLIIAKELMQYGVNPLFTSLSREEGKRVTVAERLYREDRTDFLHDLLGPYWEEMMNEVRLLDNSEWEEVRQSGKVNEWIESWGVRHESQKKQAVVDHCHEDTGMGLPANVYCDAGTEEWEYIQQVCVKQRTADRATAVEASWTDWEETVADDRISHHGSSKVSKPRTETEKGCSTAVDCDWFSADWSDWSDDETVVDGDREAVDSEADWFSAAWSDDETVVDEDLLGTTSTSAISLNGTRLQEGERISGSSGSNGFTTAKNMTLADVWDDAWSDAETVVDEDEMGAGAEISTGPKEKPMQGSWASSEGSNISFVSFARKKALGSTGSKMQCRRRRPFRFHVD</sequence>
<dbReference type="EMBL" id="ML119721">
    <property type="protein sequence ID" value="RPA77726.1"/>
    <property type="molecule type" value="Genomic_DNA"/>
</dbReference>
<feature type="region of interest" description="Disordered" evidence="1">
    <location>
        <begin position="640"/>
        <end position="662"/>
    </location>
</feature>
<name>A0A3N4HX97_ASCIM</name>